<reference evidence="1 2" key="1">
    <citation type="journal article" date="2018" name="PLoS Genet.">
        <title>Population sequencing reveals clonal diversity and ancestral inbreeding in the grapevine cultivar Chardonnay.</title>
        <authorList>
            <person name="Roach M.J."/>
            <person name="Johnson D.L."/>
            <person name="Bohlmann J."/>
            <person name="van Vuuren H.J."/>
            <person name="Jones S.J."/>
            <person name="Pretorius I.S."/>
            <person name="Schmidt S.A."/>
            <person name="Borneman A.R."/>
        </authorList>
    </citation>
    <scope>NUCLEOTIDE SEQUENCE [LARGE SCALE GENOMIC DNA]</scope>
    <source>
        <strain evidence="2">cv. Chardonnay</strain>
        <tissue evidence="1">Leaf</tissue>
    </source>
</reference>
<accession>A0A438K7U4</accession>
<sequence>MSNVEMRSLFAKLCHLDELLSLIEEFLMGKKVLVYNNASPESFVVCDSRFSILVDGVDRIMSFETASTHQLVAGSIILASICTAIDHIGFICEASYDIFRMHRSDSSLLLTILHVFAHVCGKKYFTLSNYCLIMTVMKSLVTISEGRNLSIKTTSCLSSQSKVQNEFPPCIKCPFSQNAASVDIVISLLLEKLQDYAISDAVDQELIKSDKSLNSGSLSSEDKAEKKSHLQEAFCVHSMKCDMPCCFNDFVMPAIQSGSDFNRTLCHFIDILSLVELVASSMSWEWTCNKVVPRLLKMLNLCDMDDTSAAIVILLGQLGR</sequence>
<dbReference type="AlphaFoldDB" id="A0A438K7U4"/>
<dbReference type="Proteomes" id="UP000288805">
    <property type="component" value="Unassembled WGS sequence"/>
</dbReference>
<dbReference type="PANTHER" id="PTHR35480">
    <property type="entry name" value="MATERNAL EFFECT EMBRYO ARREST 22"/>
    <property type="match status" value="1"/>
</dbReference>
<protein>
    <submittedName>
        <fullName evidence="1">Uncharacterized protein</fullName>
    </submittedName>
</protein>
<dbReference type="PANTHER" id="PTHR35480:SF1">
    <property type="entry name" value="MATERNAL EFFECT EMBRYO ARREST 22"/>
    <property type="match status" value="1"/>
</dbReference>
<dbReference type="OrthoDB" id="1933275at2759"/>
<evidence type="ECO:0000313" key="1">
    <source>
        <dbReference type="EMBL" id="RVX17266.1"/>
    </source>
</evidence>
<name>A0A438K7U4_VITVI</name>
<comment type="caution">
    <text evidence="1">The sequence shown here is derived from an EMBL/GenBank/DDBJ whole genome shotgun (WGS) entry which is preliminary data.</text>
</comment>
<evidence type="ECO:0000313" key="2">
    <source>
        <dbReference type="Proteomes" id="UP000288805"/>
    </source>
</evidence>
<organism evidence="1 2">
    <name type="scientific">Vitis vinifera</name>
    <name type="common">Grape</name>
    <dbReference type="NCBI Taxonomy" id="29760"/>
    <lineage>
        <taxon>Eukaryota</taxon>
        <taxon>Viridiplantae</taxon>
        <taxon>Streptophyta</taxon>
        <taxon>Embryophyta</taxon>
        <taxon>Tracheophyta</taxon>
        <taxon>Spermatophyta</taxon>
        <taxon>Magnoliopsida</taxon>
        <taxon>eudicotyledons</taxon>
        <taxon>Gunneridae</taxon>
        <taxon>Pentapetalae</taxon>
        <taxon>rosids</taxon>
        <taxon>Vitales</taxon>
        <taxon>Vitaceae</taxon>
        <taxon>Viteae</taxon>
        <taxon>Vitis</taxon>
    </lineage>
</organism>
<proteinExistence type="predicted"/>
<gene>
    <name evidence="1" type="ORF">CK203_003794</name>
</gene>
<dbReference type="EMBL" id="QGNW01000013">
    <property type="protein sequence ID" value="RVX17266.1"/>
    <property type="molecule type" value="Genomic_DNA"/>
</dbReference>